<accession>A0ABU8W1Z4</accession>
<evidence type="ECO:0000259" key="2">
    <source>
        <dbReference type="Pfam" id="PF22725"/>
    </source>
</evidence>
<dbReference type="Pfam" id="PF22725">
    <property type="entry name" value="GFO_IDH_MocA_C3"/>
    <property type="match status" value="1"/>
</dbReference>
<dbReference type="InterPro" id="IPR055170">
    <property type="entry name" value="GFO_IDH_MocA-like_dom"/>
</dbReference>
<dbReference type="EMBL" id="JBBKZV010000011">
    <property type="protein sequence ID" value="MEJ8824060.1"/>
    <property type="molecule type" value="Genomic_DNA"/>
</dbReference>
<evidence type="ECO:0000313" key="4">
    <source>
        <dbReference type="Proteomes" id="UP001363010"/>
    </source>
</evidence>
<dbReference type="InterPro" id="IPR000683">
    <property type="entry name" value="Gfo/Idh/MocA-like_OxRdtase_N"/>
</dbReference>
<dbReference type="Pfam" id="PF01408">
    <property type="entry name" value="GFO_IDH_MocA"/>
    <property type="match status" value="1"/>
</dbReference>
<reference evidence="3 4" key="1">
    <citation type="submission" date="2024-03" db="EMBL/GenBank/DDBJ databases">
        <title>Novel species of the genus Variovorax.</title>
        <authorList>
            <person name="Liu Q."/>
            <person name="Xin Y.-H."/>
        </authorList>
    </citation>
    <scope>NUCLEOTIDE SEQUENCE [LARGE SCALE GENOMIC DNA]</scope>
    <source>
        <strain evidence="3 4">KACC 18501</strain>
    </source>
</reference>
<comment type="caution">
    <text evidence="3">The sequence shown here is derived from an EMBL/GenBank/DDBJ whole genome shotgun (WGS) entry which is preliminary data.</text>
</comment>
<dbReference type="PANTHER" id="PTHR43708:SF3">
    <property type="entry name" value="OXIDOREDUCTASE"/>
    <property type="match status" value="1"/>
</dbReference>
<dbReference type="Gene3D" id="3.30.360.10">
    <property type="entry name" value="Dihydrodipicolinate Reductase, domain 2"/>
    <property type="match status" value="1"/>
</dbReference>
<dbReference type="PANTHER" id="PTHR43708">
    <property type="entry name" value="CONSERVED EXPRESSED OXIDOREDUCTASE (EUROFUNG)"/>
    <property type="match status" value="1"/>
</dbReference>
<dbReference type="Gene3D" id="3.40.50.720">
    <property type="entry name" value="NAD(P)-binding Rossmann-like Domain"/>
    <property type="match status" value="1"/>
</dbReference>
<name>A0ABU8W1Z4_9BURK</name>
<gene>
    <name evidence="3" type="ORF">WKW80_18840</name>
</gene>
<dbReference type="SUPFAM" id="SSF55347">
    <property type="entry name" value="Glyceraldehyde-3-phosphate dehydrogenase-like, C-terminal domain"/>
    <property type="match status" value="1"/>
</dbReference>
<keyword evidence="4" id="KW-1185">Reference proteome</keyword>
<dbReference type="InterPro" id="IPR036291">
    <property type="entry name" value="NAD(P)-bd_dom_sf"/>
</dbReference>
<dbReference type="RefSeq" id="WP_340365095.1">
    <property type="nucleotide sequence ID" value="NZ_JBBKZV010000011.1"/>
</dbReference>
<sequence>MTIEGAQQATAVARRIRLGMVGGGQGAFIGGVHRMAARLDDRYELVAGALSSDAARAAASAAELHIEADRGYADYAVMAQAEAAREDGIDVVAIVTPNHLHAPIASAFLASGIDVICDKPLTTTLAQAMSLVKQVRDSGRLFALTHNYSGYPMVRQAREMIAAGELGEIRVVQTEYPQDWLSTDLESTGQKQASWRVDPAIAGAGGSLGDIGTHAEHLARFMTQLELKAVSADITTFVPGRRLDDNAHVLLRYTNGARGMLWSSQVAPGNENGLHVRIYGTKAGLEFRQEHPNELWFTPLGQRPQRITRGGPGSGSAAAYATRIPPGHPEGYLEGFAQLYRDVAEQLQARREGRAPDPLACTVPTVEDGARGVKFIEAVVESSKADGRWTDARLDL</sequence>
<dbReference type="SUPFAM" id="SSF51735">
    <property type="entry name" value="NAD(P)-binding Rossmann-fold domains"/>
    <property type="match status" value="1"/>
</dbReference>
<dbReference type="InterPro" id="IPR051317">
    <property type="entry name" value="Gfo/Idh/MocA_oxidoreduct"/>
</dbReference>
<dbReference type="Proteomes" id="UP001363010">
    <property type="component" value="Unassembled WGS sequence"/>
</dbReference>
<organism evidence="3 4">
    <name type="scientific">Variovorax humicola</name>
    <dbReference type="NCBI Taxonomy" id="1769758"/>
    <lineage>
        <taxon>Bacteria</taxon>
        <taxon>Pseudomonadati</taxon>
        <taxon>Pseudomonadota</taxon>
        <taxon>Betaproteobacteria</taxon>
        <taxon>Burkholderiales</taxon>
        <taxon>Comamonadaceae</taxon>
        <taxon>Variovorax</taxon>
    </lineage>
</organism>
<feature type="domain" description="Gfo/Idh/MocA-like oxidoreductase N-terminal" evidence="1">
    <location>
        <begin position="16"/>
        <end position="144"/>
    </location>
</feature>
<protein>
    <submittedName>
        <fullName evidence="3">Gfo/Idh/MocA family oxidoreductase</fullName>
    </submittedName>
</protein>
<feature type="domain" description="GFO/IDH/MocA-like oxidoreductase" evidence="2">
    <location>
        <begin position="154"/>
        <end position="285"/>
    </location>
</feature>
<proteinExistence type="predicted"/>
<evidence type="ECO:0000259" key="1">
    <source>
        <dbReference type="Pfam" id="PF01408"/>
    </source>
</evidence>
<evidence type="ECO:0000313" key="3">
    <source>
        <dbReference type="EMBL" id="MEJ8824060.1"/>
    </source>
</evidence>